<accession>A0A7R9FTB4</accession>
<evidence type="ECO:0000313" key="3">
    <source>
        <dbReference type="Proteomes" id="UP000677054"/>
    </source>
</evidence>
<protein>
    <recommendedName>
        <fullName evidence="4">Neurotransmitter-gated ion-channel transmembrane domain-containing protein</fullName>
    </recommendedName>
</protein>
<name>A0A7R9FTB4_9CRUS</name>
<evidence type="ECO:0000313" key="2">
    <source>
        <dbReference type="EMBL" id="CAD7254442.1"/>
    </source>
</evidence>
<dbReference type="Gene3D" id="1.20.58.390">
    <property type="entry name" value="Neurotransmitter-gated ion-channel transmembrane domain"/>
    <property type="match status" value="1"/>
</dbReference>
<proteinExistence type="predicted"/>
<dbReference type="Proteomes" id="UP000677054">
    <property type="component" value="Unassembled WGS sequence"/>
</dbReference>
<dbReference type="EMBL" id="CAJPEV010009695">
    <property type="protein sequence ID" value="CAG0905769.1"/>
    <property type="molecule type" value="Genomic_DNA"/>
</dbReference>
<keyword evidence="1" id="KW-1133">Transmembrane helix</keyword>
<gene>
    <name evidence="2" type="ORF">DSTB1V02_LOCUS14188</name>
</gene>
<evidence type="ECO:0000256" key="1">
    <source>
        <dbReference type="SAM" id="Phobius"/>
    </source>
</evidence>
<dbReference type="AlphaFoldDB" id="A0A7R9FTB4"/>
<feature type="transmembrane region" description="Helical" evidence="1">
    <location>
        <begin position="99"/>
        <end position="117"/>
    </location>
</feature>
<evidence type="ECO:0008006" key="4">
    <source>
        <dbReference type="Google" id="ProtNLM"/>
    </source>
</evidence>
<keyword evidence="1" id="KW-0812">Transmembrane</keyword>
<dbReference type="InterPro" id="IPR036719">
    <property type="entry name" value="Neuro-gated_channel_TM_sf"/>
</dbReference>
<dbReference type="OrthoDB" id="5975154at2759"/>
<reference evidence="2" key="1">
    <citation type="submission" date="2020-11" db="EMBL/GenBank/DDBJ databases">
        <authorList>
            <person name="Tran Van P."/>
        </authorList>
    </citation>
    <scope>NUCLEOTIDE SEQUENCE</scope>
</reference>
<dbReference type="GO" id="GO:0016020">
    <property type="term" value="C:membrane"/>
    <property type="evidence" value="ECO:0007669"/>
    <property type="project" value="InterPro"/>
</dbReference>
<keyword evidence="1" id="KW-0472">Membrane</keyword>
<organism evidence="2">
    <name type="scientific">Darwinula stevensoni</name>
    <dbReference type="NCBI Taxonomy" id="69355"/>
    <lineage>
        <taxon>Eukaryota</taxon>
        <taxon>Metazoa</taxon>
        <taxon>Ecdysozoa</taxon>
        <taxon>Arthropoda</taxon>
        <taxon>Crustacea</taxon>
        <taxon>Oligostraca</taxon>
        <taxon>Ostracoda</taxon>
        <taxon>Podocopa</taxon>
        <taxon>Podocopida</taxon>
        <taxon>Darwinulocopina</taxon>
        <taxon>Darwinuloidea</taxon>
        <taxon>Darwinulidae</taxon>
        <taxon>Darwinula</taxon>
    </lineage>
</organism>
<dbReference type="GO" id="GO:0006811">
    <property type="term" value="P:monoatomic ion transport"/>
    <property type="evidence" value="ECO:0007669"/>
    <property type="project" value="InterPro"/>
</dbReference>
<dbReference type="SUPFAM" id="SSF90112">
    <property type="entry name" value="Neurotransmitter-gated ion-channel transmembrane pore"/>
    <property type="match status" value="1"/>
</dbReference>
<dbReference type="EMBL" id="LR909213">
    <property type="protein sequence ID" value="CAD7254442.1"/>
    <property type="molecule type" value="Genomic_DNA"/>
</dbReference>
<keyword evidence="3" id="KW-1185">Reference proteome</keyword>
<sequence length="132" mass="15433">MKAGAIGKEEGTMAWADGIPAPFLFQEMMASSRRHSYRRQIEPVRKEPITDTDLTLSRILSLMETREKRELEMENGGNRHARQVELENWRTVSYVLDRFFLYFFTVINFAVTIGILLSSPYEREQDEVASRR</sequence>
<dbReference type="InterPro" id="IPR038050">
    <property type="entry name" value="Neuro_actylchol_rec"/>
</dbReference>